<dbReference type="Pfam" id="PF10203">
    <property type="entry name" value="Pet191_N"/>
    <property type="match status" value="1"/>
</dbReference>
<sequence>MSKPGPACQRERDDLVQCILRTDCVLKQNKTPKECLQAKAELPIQCQQLLATYTDCRRGLLDMRRRFRGNHLTDEAKRGGVYESSLDAAARQDKDAAAGAAASGSEQQK</sequence>
<proteinExistence type="inferred from homology"/>
<feature type="region of interest" description="Disordered" evidence="3">
    <location>
        <begin position="72"/>
        <end position="109"/>
    </location>
</feature>
<dbReference type="PROSITE" id="PS51808">
    <property type="entry name" value="CHCH"/>
    <property type="match status" value="1"/>
</dbReference>
<dbReference type="PANTHER" id="PTHR28627">
    <property type="entry name" value="CYTOCHROME C OXIDASE ASSEMBLY FACTOR 5"/>
    <property type="match status" value="1"/>
</dbReference>
<dbReference type="InterPro" id="IPR018793">
    <property type="entry name" value="Cyt_c_oxidase_assmbl_Pet191"/>
</dbReference>
<name>A0AAF0YAS3_9TREE</name>
<reference evidence="4" key="1">
    <citation type="submission" date="2023-10" db="EMBL/GenBank/DDBJ databases">
        <authorList>
            <person name="Noh H."/>
        </authorList>
    </citation>
    <scope>NUCLEOTIDE SEQUENCE</scope>
    <source>
        <strain evidence="4">DUCC4014</strain>
    </source>
</reference>
<protein>
    <submittedName>
        <fullName evidence="4">Mitochondrial protein</fullName>
    </submittedName>
</protein>
<dbReference type="EMBL" id="CP086716">
    <property type="protein sequence ID" value="WOO81231.1"/>
    <property type="molecule type" value="Genomic_DNA"/>
</dbReference>
<organism evidence="4 5">
    <name type="scientific">Vanrija pseudolonga</name>
    <dbReference type="NCBI Taxonomy" id="143232"/>
    <lineage>
        <taxon>Eukaryota</taxon>
        <taxon>Fungi</taxon>
        <taxon>Dikarya</taxon>
        <taxon>Basidiomycota</taxon>
        <taxon>Agaricomycotina</taxon>
        <taxon>Tremellomycetes</taxon>
        <taxon>Trichosporonales</taxon>
        <taxon>Trichosporonaceae</taxon>
        <taxon>Vanrija</taxon>
    </lineage>
</organism>
<evidence type="ECO:0000313" key="5">
    <source>
        <dbReference type="Proteomes" id="UP000827549"/>
    </source>
</evidence>
<evidence type="ECO:0000256" key="1">
    <source>
        <dbReference type="ARBA" id="ARBA00007785"/>
    </source>
</evidence>
<comment type="similarity">
    <text evidence="1">Belongs to the PET191 family.</text>
</comment>
<accession>A0AAF0YAS3</accession>
<dbReference type="GO" id="GO:0033617">
    <property type="term" value="P:mitochondrial respiratory chain complex IV assembly"/>
    <property type="evidence" value="ECO:0007669"/>
    <property type="project" value="TreeGrafter"/>
</dbReference>
<gene>
    <name evidence="4" type="primary">SPBC16A3.16</name>
    <name evidence="4" type="ORF">LOC62_03G004755</name>
</gene>
<dbReference type="PANTHER" id="PTHR28627:SF1">
    <property type="entry name" value="CYTOCHROME C OXIDASE ASSEMBLY FACTOR 5"/>
    <property type="match status" value="1"/>
</dbReference>
<dbReference type="GeneID" id="87807990"/>
<dbReference type="RefSeq" id="XP_062627263.1">
    <property type="nucleotide sequence ID" value="XM_062771279.1"/>
</dbReference>
<keyword evidence="2" id="KW-1015">Disulfide bond</keyword>
<dbReference type="AlphaFoldDB" id="A0AAF0YAS3"/>
<evidence type="ECO:0000256" key="2">
    <source>
        <dbReference type="ARBA" id="ARBA00023157"/>
    </source>
</evidence>
<dbReference type="Proteomes" id="UP000827549">
    <property type="component" value="Chromosome 3"/>
</dbReference>
<evidence type="ECO:0000313" key="4">
    <source>
        <dbReference type="EMBL" id="WOO81231.1"/>
    </source>
</evidence>
<keyword evidence="5" id="KW-1185">Reference proteome</keyword>
<evidence type="ECO:0000256" key="3">
    <source>
        <dbReference type="SAM" id="MobiDB-lite"/>
    </source>
</evidence>
<dbReference type="GO" id="GO:0005739">
    <property type="term" value="C:mitochondrion"/>
    <property type="evidence" value="ECO:0007669"/>
    <property type="project" value="TreeGrafter"/>
</dbReference>